<protein>
    <recommendedName>
        <fullName evidence="2">PiggyBac transposable element-derived protein domain-containing protein</fullName>
    </recommendedName>
</protein>
<accession>A0AAE0ZZL9</accession>
<evidence type="ECO:0000259" key="2">
    <source>
        <dbReference type="Pfam" id="PF13843"/>
    </source>
</evidence>
<dbReference type="AlphaFoldDB" id="A0AAE0ZZL9"/>
<dbReference type="InterPro" id="IPR029526">
    <property type="entry name" value="PGBD"/>
</dbReference>
<dbReference type="EMBL" id="JAWDGP010002933">
    <property type="protein sequence ID" value="KAK3778490.1"/>
    <property type="molecule type" value="Genomic_DNA"/>
</dbReference>
<gene>
    <name evidence="3" type="ORF">RRG08_005774</name>
</gene>
<dbReference type="PANTHER" id="PTHR46599:SF3">
    <property type="entry name" value="PIGGYBAC TRANSPOSABLE ELEMENT-DERIVED PROTEIN 4"/>
    <property type="match status" value="1"/>
</dbReference>
<dbReference type="Pfam" id="PF13843">
    <property type="entry name" value="DDE_Tnp_1_7"/>
    <property type="match status" value="1"/>
</dbReference>
<comment type="caution">
    <text evidence="3">The sequence shown here is derived from an EMBL/GenBank/DDBJ whole genome shotgun (WGS) entry which is preliminary data.</text>
</comment>
<dbReference type="PANTHER" id="PTHR46599">
    <property type="entry name" value="PIGGYBAC TRANSPOSABLE ELEMENT-DERIVED PROTEIN 4"/>
    <property type="match status" value="1"/>
</dbReference>
<evidence type="ECO:0000313" key="4">
    <source>
        <dbReference type="Proteomes" id="UP001283361"/>
    </source>
</evidence>
<evidence type="ECO:0000313" key="3">
    <source>
        <dbReference type="EMBL" id="KAK3778490.1"/>
    </source>
</evidence>
<sequence>MEAESEGETEAVDPYEVDTEEDEPANDQHQDADPLDQDDAEWVRNTNNFPRIPRLTGQPGIKVPLPDDPSPLDIYKLFITDELINNWKSIQAMEACSSARNVGVPRNLPAHRHLEETNSSRLLGTSSCCPFLVRLQGHVARLSMFLSILAFFHIADNATFVPFEDPHYDPIDKIRPFVDHLNTVFKQLYEPDREVCIDEAMVPFKGRSKFKVYMKNKPTKWGFKLYELCESKSGYVYSLEVYCADKRLSNKPVDVTKHLMQPLLDKEHRLYIDNCYCCPELWGRLKGHATMMVGTCRRNRVGMPADLFEGRQRAGDLDYRRKGQLLATRWFHKREVVNFS</sequence>
<evidence type="ECO:0000256" key="1">
    <source>
        <dbReference type="SAM" id="MobiDB-lite"/>
    </source>
</evidence>
<proteinExistence type="predicted"/>
<feature type="domain" description="PiggyBac transposable element-derived protein" evidence="2">
    <location>
        <begin position="144"/>
        <end position="337"/>
    </location>
</feature>
<dbReference type="Proteomes" id="UP001283361">
    <property type="component" value="Unassembled WGS sequence"/>
</dbReference>
<feature type="region of interest" description="Disordered" evidence="1">
    <location>
        <begin position="1"/>
        <end position="41"/>
    </location>
</feature>
<keyword evidence="4" id="KW-1185">Reference proteome</keyword>
<reference evidence="3" key="1">
    <citation type="journal article" date="2023" name="G3 (Bethesda)">
        <title>A reference genome for the long-term kleptoplast-retaining sea slug Elysia crispata morphotype clarki.</title>
        <authorList>
            <person name="Eastman K.E."/>
            <person name="Pendleton A.L."/>
            <person name="Shaikh M.A."/>
            <person name="Suttiyut T."/>
            <person name="Ogas R."/>
            <person name="Tomko P."/>
            <person name="Gavelis G."/>
            <person name="Widhalm J.R."/>
            <person name="Wisecaver J.H."/>
        </authorList>
    </citation>
    <scope>NUCLEOTIDE SEQUENCE</scope>
    <source>
        <strain evidence="3">ECLA1</strain>
    </source>
</reference>
<feature type="compositionally biased region" description="Acidic residues" evidence="1">
    <location>
        <begin position="1"/>
        <end position="25"/>
    </location>
</feature>
<organism evidence="3 4">
    <name type="scientific">Elysia crispata</name>
    <name type="common">lettuce slug</name>
    <dbReference type="NCBI Taxonomy" id="231223"/>
    <lineage>
        <taxon>Eukaryota</taxon>
        <taxon>Metazoa</taxon>
        <taxon>Spiralia</taxon>
        <taxon>Lophotrochozoa</taxon>
        <taxon>Mollusca</taxon>
        <taxon>Gastropoda</taxon>
        <taxon>Heterobranchia</taxon>
        <taxon>Euthyneura</taxon>
        <taxon>Panpulmonata</taxon>
        <taxon>Sacoglossa</taxon>
        <taxon>Placobranchoidea</taxon>
        <taxon>Plakobranchidae</taxon>
        <taxon>Elysia</taxon>
    </lineage>
</organism>
<name>A0AAE0ZZL9_9GAST</name>